<dbReference type="Proteomes" id="UP000184267">
    <property type="component" value="Unassembled WGS sequence"/>
</dbReference>
<sequence length="185" mass="20273">MVIASSLYSDSEDGQTTAESTAVQVSARDNQETAVSVANENVEPPSSHSNLWTSSSVEGTAEEKQTRRMEQLQDYACTAGAWFSISMVPRKTDWIVMNNDRKVTALSYMDQPLSLWMVGPLQSLHIYIGAVSANPTLRLAVDFMRNVDRIAHADILRLVHRTAIPSASEPMRMWSPGGAEGSVVS</sequence>
<dbReference type="EMBL" id="MNAD01001474">
    <property type="protein sequence ID" value="OJT05287.1"/>
    <property type="molecule type" value="Genomic_DNA"/>
</dbReference>
<proteinExistence type="predicted"/>
<evidence type="ECO:0000313" key="4">
    <source>
        <dbReference type="EMBL" id="OJT05665.1"/>
    </source>
</evidence>
<evidence type="ECO:0000313" key="2">
    <source>
        <dbReference type="EMBL" id="OJT05130.1"/>
    </source>
</evidence>
<keyword evidence="5" id="KW-1185">Reference proteome</keyword>
<comment type="caution">
    <text evidence="3">The sequence shown here is derived from an EMBL/GenBank/DDBJ whole genome shotgun (WGS) entry which is preliminary data.</text>
</comment>
<feature type="compositionally biased region" description="Polar residues" evidence="1">
    <location>
        <begin position="1"/>
        <end position="58"/>
    </location>
</feature>
<evidence type="ECO:0000256" key="1">
    <source>
        <dbReference type="SAM" id="MobiDB-lite"/>
    </source>
</evidence>
<evidence type="ECO:0000313" key="3">
    <source>
        <dbReference type="EMBL" id="OJT05287.1"/>
    </source>
</evidence>
<feature type="region of interest" description="Disordered" evidence="1">
    <location>
        <begin position="1"/>
        <end position="66"/>
    </location>
</feature>
<accession>A0A1M2VCM8</accession>
<dbReference type="EMBL" id="MNAD01001408">
    <property type="protein sequence ID" value="OJT05665.1"/>
    <property type="molecule type" value="Genomic_DNA"/>
</dbReference>
<dbReference type="OrthoDB" id="2757616at2759"/>
<organism evidence="3 5">
    <name type="scientific">Trametes pubescens</name>
    <name type="common">White-rot fungus</name>
    <dbReference type="NCBI Taxonomy" id="154538"/>
    <lineage>
        <taxon>Eukaryota</taxon>
        <taxon>Fungi</taxon>
        <taxon>Dikarya</taxon>
        <taxon>Basidiomycota</taxon>
        <taxon>Agaricomycotina</taxon>
        <taxon>Agaricomycetes</taxon>
        <taxon>Polyporales</taxon>
        <taxon>Polyporaceae</taxon>
        <taxon>Trametes</taxon>
    </lineage>
</organism>
<name>A0A1M2VCM8_TRAPU</name>
<evidence type="ECO:0000313" key="5">
    <source>
        <dbReference type="Proteomes" id="UP000184267"/>
    </source>
</evidence>
<protein>
    <submittedName>
        <fullName evidence="3">Uncharacterized protein</fullName>
    </submittedName>
</protein>
<reference evidence="3 5" key="1">
    <citation type="submission" date="2016-10" db="EMBL/GenBank/DDBJ databases">
        <title>Genome sequence of the basidiomycete white-rot fungus Trametes pubescens.</title>
        <authorList>
            <person name="Makela M.R."/>
            <person name="Granchi Z."/>
            <person name="Peng M."/>
            <person name="De Vries R.P."/>
            <person name="Grigoriev I."/>
            <person name="Riley R."/>
            <person name="Hilden K."/>
        </authorList>
    </citation>
    <scope>NUCLEOTIDE SEQUENCE [LARGE SCALE GENOMIC DNA]</scope>
    <source>
        <strain evidence="3 5">FBCC735</strain>
    </source>
</reference>
<gene>
    <name evidence="4" type="ORF">TRAPUB_3507</name>
    <name evidence="3" type="ORF">TRAPUB_3951</name>
    <name evidence="2" type="ORF">TRAPUB_4091</name>
</gene>
<dbReference type="AlphaFoldDB" id="A0A1M2VCM8"/>
<dbReference type="EMBL" id="MNAD01001485">
    <property type="protein sequence ID" value="OJT05130.1"/>
    <property type="molecule type" value="Genomic_DNA"/>
</dbReference>